<dbReference type="Proteomes" id="UP000281738">
    <property type="component" value="Unassembled WGS sequence"/>
</dbReference>
<proteinExistence type="predicted"/>
<keyword evidence="1" id="KW-0812">Transmembrane</keyword>
<reference evidence="2 3" key="1">
    <citation type="submission" date="2018-11" db="EMBL/GenBank/DDBJ databases">
        <title>Sequencing the genomes of 1000 actinobacteria strains.</title>
        <authorList>
            <person name="Klenk H.-P."/>
        </authorList>
    </citation>
    <scope>NUCLEOTIDE SEQUENCE [LARGE SCALE GENOMIC DNA]</scope>
    <source>
        <strain evidence="2 3">DSM 12652</strain>
    </source>
</reference>
<dbReference type="RefSeq" id="WP_123390106.1">
    <property type="nucleotide sequence ID" value="NZ_RKHO01000001.1"/>
</dbReference>
<name>A0A3N2CTN2_9ACTN</name>
<dbReference type="AlphaFoldDB" id="A0A3N2CTN2"/>
<evidence type="ECO:0000313" key="3">
    <source>
        <dbReference type="Proteomes" id="UP000281738"/>
    </source>
</evidence>
<evidence type="ECO:0000313" key="2">
    <source>
        <dbReference type="EMBL" id="ROR90893.1"/>
    </source>
</evidence>
<gene>
    <name evidence="2" type="ORF">EDD33_1742</name>
</gene>
<feature type="transmembrane region" description="Helical" evidence="1">
    <location>
        <begin position="6"/>
        <end position="28"/>
    </location>
</feature>
<protein>
    <submittedName>
        <fullName evidence="2">Uncharacterized protein</fullName>
    </submittedName>
</protein>
<comment type="caution">
    <text evidence="2">The sequence shown here is derived from an EMBL/GenBank/DDBJ whole genome shotgun (WGS) entry which is preliminary data.</text>
</comment>
<organism evidence="2 3">
    <name type="scientific">Nocardioides aurantiacus</name>
    <dbReference type="NCBI Taxonomy" id="86796"/>
    <lineage>
        <taxon>Bacteria</taxon>
        <taxon>Bacillati</taxon>
        <taxon>Actinomycetota</taxon>
        <taxon>Actinomycetes</taxon>
        <taxon>Propionibacteriales</taxon>
        <taxon>Nocardioidaceae</taxon>
        <taxon>Nocardioides</taxon>
    </lineage>
</organism>
<keyword evidence="3" id="KW-1185">Reference proteome</keyword>
<dbReference type="EMBL" id="RKHO01000001">
    <property type="protein sequence ID" value="ROR90893.1"/>
    <property type="molecule type" value="Genomic_DNA"/>
</dbReference>
<evidence type="ECO:0000256" key="1">
    <source>
        <dbReference type="SAM" id="Phobius"/>
    </source>
</evidence>
<sequence>MGFLDVTFLVGAVAGPVVALTCCAIVLTTTRRRGVVVPVVVLTASVAVAFAVFWFFWGEGFEAADAVAEVPHGVRVAQDVSSVVGAAATLVLVMMTAAVLVRSRRG</sequence>
<accession>A0A3N2CTN2</accession>
<keyword evidence="1" id="KW-0472">Membrane</keyword>
<feature type="transmembrane region" description="Helical" evidence="1">
    <location>
        <begin position="35"/>
        <end position="57"/>
    </location>
</feature>
<keyword evidence="1" id="KW-1133">Transmembrane helix</keyword>
<feature type="transmembrane region" description="Helical" evidence="1">
    <location>
        <begin position="80"/>
        <end position="101"/>
    </location>
</feature>